<comment type="caution">
    <text evidence="2">The sequence shown here is derived from an EMBL/GenBank/DDBJ whole genome shotgun (WGS) entry which is preliminary data.</text>
</comment>
<evidence type="ECO:0000313" key="3">
    <source>
        <dbReference type="Proteomes" id="UP001159428"/>
    </source>
</evidence>
<feature type="compositionally biased region" description="Polar residues" evidence="1">
    <location>
        <begin position="312"/>
        <end position="323"/>
    </location>
</feature>
<proteinExistence type="predicted"/>
<dbReference type="AlphaFoldDB" id="A0AAU9XIN5"/>
<feature type="compositionally biased region" description="Basic and acidic residues" evidence="1">
    <location>
        <begin position="173"/>
        <end position="210"/>
    </location>
</feature>
<reference evidence="2 3" key="1">
    <citation type="submission" date="2022-05" db="EMBL/GenBank/DDBJ databases">
        <authorList>
            <consortium name="Genoscope - CEA"/>
            <person name="William W."/>
        </authorList>
    </citation>
    <scope>NUCLEOTIDE SEQUENCE [LARGE SCALE GENOMIC DNA]</scope>
</reference>
<protein>
    <recommendedName>
        <fullName evidence="4">Lebercilin domain-containing protein</fullName>
    </recommendedName>
</protein>
<dbReference type="EMBL" id="CALNXJ010000046">
    <property type="protein sequence ID" value="CAH3149617.1"/>
    <property type="molecule type" value="Genomic_DNA"/>
</dbReference>
<feature type="region of interest" description="Disordered" evidence="1">
    <location>
        <begin position="1"/>
        <end position="23"/>
    </location>
</feature>
<feature type="region of interest" description="Disordered" evidence="1">
    <location>
        <begin position="262"/>
        <end position="323"/>
    </location>
</feature>
<gene>
    <name evidence="2" type="ORF">PMEA_00024416</name>
</gene>
<organism evidence="2 3">
    <name type="scientific">Pocillopora meandrina</name>
    <dbReference type="NCBI Taxonomy" id="46732"/>
    <lineage>
        <taxon>Eukaryota</taxon>
        <taxon>Metazoa</taxon>
        <taxon>Cnidaria</taxon>
        <taxon>Anthozoa</taxon>
        <taxon>Hexacorallia</taxon>
        <taxon>Scleractinia</taxon>
        <taxon>Astrocoeniina</taxon>
        <taxon>Pocilloporidae</taxon>
        <taxon>Pocillopora</taxon>
    </lineage>
</organism>
<sequence length="409" mass="46896">MAARNRKNFKRQQNNTGAADLSVSKEDLMASIRRLEAQLAQEKFFHEKSKAEQQQEIKILNGKVKNLESQKKALWVKLEKNPLEQLNKLQRELNDTKKKLDEANQKIANLNKQMEKLSRSNKEIQKAKEKVTEEFLEKIQQKNSKIHKLEVKIRDLKTTNFDVQIQESPAKSDSLKLSDTTEKSENWEEDLEIQREEEKEQKVTSERYEKTQTEPVETCTVNFFPSIHTAVAKNKEGHDSSQQAHQGNETTSMNYWASSCASLEEQPPPSEENILENKGEDVAQDSVEKIDEWTMTDRNENRKSNCAEDHISSTTSGTNQQERTANCNSTYMRRLRNLYTKMGLGSKANAAEDIAGACLQVPVEYLKMMTTNKRPPPGFHPNDIGFTPMASLSNNILYFVPVQTVNNFH</sequence>
<dbReference type="Proteomes" id="UP001159428">
    <property type="component" value="Unassembled WGS sequence"/>
</dbReference>
<name>A0AAU9XIN5_9CNID</name>
<keyword evidence="3" id="KW-1185">Reference proteome</keyword>
<evidence type="ECO:0008006" key="4">
    <source>
        <dbReference type="Google" id="ProtNLM"/>
    </source>
</evidence>
<feature type="region of interest" description="Disordered" evidence="1">
    <location>
        <begin position="169"/>
        <end position="210"/>
    </location>
</feature>
<feature type="compositionally biased region" description="Basic residues" evidence="1">
    <location>
        <begin position="1"/>
        <end position="10"/>
    </location>
</feature>
<evidence type="ECO:0000256" key="1">
    <source>
        <dbReference type="SAM" id="MobiDB-lite"/>
    </source>
</evidence>
<feature type="compositionally biased region" description="Basic and acidic residues" evidence="1">
    <location>
        <begin position="275"/>
        <end position="311"/>
    </location>
</feature>
<accession>A0AAU9XIN5</accession>
<evidence type="ECO:0000313" key="2">
    <source>
        <dbReference type="EMBL" id="CAH3149617.1"/>
    </source>
</evidence>